<evidence type="ECO:0000259" key="11">
    <source>
        <dbReference type="Pfam" id="PF00266"/>
    </source>
</evidence>
<keyword evidence="7" id="KW-0663">Pyridoxal phosphate</keyword>
<dbReference type="PIRSF" id="PIRSF005572">
    <property type="entry name" value="NifS"/>
    <property type="match status" value="1"/>
</dbReference>
<dbReference type="InterPro" id="IPR000192">
    <property type="entry name" value="Aminotrans_V_dom"/>
</dbReference>
<comment type="similarity">
    <text evidence="3">Belongs to the class-V pyridoxal-phosphate-dependent aminotransferase family. NifS/IscS subfamily.</text>
</comment>
<keyword evidence="5" id="KW-0808">Transferase</keyword>
<evidence type="ECO:0000256" key="2">
    <source>
        <dbReference type="ARBA" id="ARBA00003120"/>
    </source>
</evidence>
<comment type="cofactor">
    <cofactor evidence="1">
        <name>pyridoxal 5'-phosphate</name>
        <dbReference type="ChEBI" id="CHEBI:597326"/>
    </cofactor>
</comment>
<dbReference type="Gene3D" id="3.40.640.10">
    <property type="entry name" value="Type I PLP-dependent aspartate aminotransferase-like (Major domain)"/>
    <property type="match status" value="1"/>
</dbReference>
<evidence type="ECO:0000256" key="4">
    <source>
        <dbReference type="ARBA" id="ARBA00013558"/>
    </source>
</evidence>
<dbReference type="PANTHER" id="PTHR11601:SF34">
    <property type="entry name" value="CYSTEINE DESULFURASE"/>
    <property type="match status" value="1"/>
</dbReference>
<dbReference type="GO" id="GO:0046872">
    <property type="term" value="F:metal ion binding"/>
    <property type="evidence" value="ECO:0007669"/>
    <property type="project" value="UniProtKB-KW"/>
</dbReference>
<feature type="domain" description="Aminotransferase class V" evidence="11">
    <location>
        <begin position="5"/>
        <end position="353"/>
    </location>
</feature>
<dbReference type="InterPro" id="IPR015424">
    <property type="entry name" value="PyrdxlP-dep_Trfase"/>
</dbReference>
<organism evidence="12 13">
    <name type="scientific">Parvularcula mediterranea</name>
    <dbReference type="NCBI Taxonomy" id="2732508"/>
    <lineage>
        <taxon>Bacteria</taxon>
        <taxon>Pseudomonadati</taxon>
        <taxon>Pseudomonadota</taxon>
        <taxon>Alphaproteobacteria</taxon>
        <taxon>Parvularculales</taxon>
        <taxon>Parvularculaceae</taxon>
        <taxon>Parvularcula</taxon>
    </lineage>
</organism>
<dbReference type="SUPFAM" id="SSF53383">
    <property type="entry name" value="PLP-dependent transferases"/>
    <property type="match status" value="1"/>
</dbReference>
<evidence type="ECO:0000256" key="9">
    <source>
        <dbReference type="ARBA" id="ARBA00023014"/>
    </source>
</evidence>
<dbReference type="Pfam" id="PF00266">
    <property type="entry name" value="Aminotran_5"/>
    <property type="match status" value="1"/>
</dbReference>
<protein>
    <recommendedName>
        <fullName evidence="4">Cysteine desulfurase</fullName>
    </recommendedName>
</protein>
<dbReference type="Gene3D" id="3.90.1150.10">
    <property type="entry name" value="Aspartate Aminotransferase, domain 1"/>
    <property type="match status" value="1"/>
</dbReference>
<accession>A0A7Y3W6V8</accession>
<dbReference type="AlphaFoldDB" id="A0A7Y3W6V8"/>
<dbReference type="EMBL" id="JABFCX010000003">
    <property type="protein sequence ID" value="NNU17676.1"/>
    <property type="molecule type" value="Genomic_DNA"/>
</dbReference>
<evidence type="ECO:0000256" key="8">
    <source>
        <dbReference type="ARBA" id="ARBA00023004"/>
    </source>
</evidence>
<comment type="function">
    <text evidence="2">Catalyzes the removal of elemental sulfur atoms from cysteine to produce alanine. Seems to participate in the biosynthesis of the nitrogenase metalloclusters by providing the inorganic sulfur required for the Fe-S core formation.</text>
</comment>
<dbReference type="Proteomes" id="UP000536835">
    <property type="component" value="Unassembled WGS sequence"/>
</dbReference>
<dbReference type="InterPro" id="IPR015421">
    <property type="entry name" value="PyrdxlP-dep_Trfase_major"/>
</dbReference>
<evidence type="ECO:0000256" key="6">
    <source>
        <dbReference type="ARBA" id="ARBA00022723"/>
    </source>
</evidence>
<dbReference type="RefSeq" id="WP_173201323.1">
    <property type="nucleotide sequence ID" value="NZ_JABFCX010000003.1"/>
</dbReference>
<evidence type="ECO:0000256" key="5">
    <source>
        <dbReference type="ARBA" id="ARBA00022679"/>
    </source>
</evidence>
<comment type="caution">
    <text evidence="12">The sequence shown here is derived from an EMBL/GenBank/DDBJ whole genome shotgun (WGS) entry which is preliminary data.</text>
</comment>
<keyword evidence="9" id="KW-0411">Iron-sulfur</keyword>
<evidence type="ECO:0000256" key="3">
    <source>
        <dbReference type="ARBA" id="ARBA00006490"/>
    </source>
</evidence>
<keyword evidence="6" id="KW-0479">Metal-binding</keyword>
<proteinExistence type="inferred from homology"/>
<evidence type="ECO:0000313" key="12">
    <source>
        <dbReference type="EMBL" id="NNU17676.1"/>
    </source>
</evidence>
<dbReference type="PANTHER" id="PTHR11601">
    <property type="entry name" value="CYSTEINE DESULFURYLASE FAMILY MEMBER"/>
    <property type="match status" value="1"/>
</dbReference>
<dbReference type="GO" id="GO:0031071">
    <property type="term" value="F:cysteine desulfurase activity"/>
    <property type="evidence" value="ECO:0007669"/>
    <property type="project" value="UniProtKB-EC"/>
</dbReference>
<dbReference type="InterPro" id="IPR016454">
    <property type="entry name" value="Cysteine_dSase"/>
</dbReference>
<gene>
    <name evidence="12" type="ORF">HK107_15195</name>
</gene>
<comment type="catalytic activity">
    <reaction evidence="10">
        <text>(sulfur carrier)-H + L-cysteine = (sulfur carrier)-SH + L-alanine</text>
        <dbReference type="Rhea" id="RHEA:43892"/>
        <dbReference type="Rhea" id="RHEA-COMP:14737"/>
        <dbReference type="Rhea" id="RHEA-COMP:14739"/>
        <dbReference type="ChEBI" id="CHEBI:29917"/>
        <dbReference type="ChEBI" id="CHEBI:35235"/>
        <dbReference type="ChEBI" id="CHEBI:57972"/>
        <dbReference type="ChEBI" id="CHEBI:64428"/>
        <dbReference type="EC" id="2.8.1.7"/>
    </reaction>
</comment>
<keyword evidence="13" id="KW-1185">Reference proteome</keyword>
<dbReference type="InterPro" id="IPR015422">
    <property type="entry name" value="PyrdxlP-dep_Trfase_small"/>
</dbReference>
<keyword evidence="8" id="KW-0408">Iron</keyword>
<dbReference type="Gene3D" id="1.10.260.50">
    <property type="match status" value="1"/>
</dbReference>
<evidence type="ECO:0000313" key="13">
    <source>
        <dbReference type="Proteomes" id="UP000536835"/>
    </source>
</evidence>
<reference evidence="12 13" key="1">
    <citation type="submission" date="2020-05" db="EMBL/GenBank/DDBJ databases">
        <title>Parvularcula mediterraneae sp. nov., isolated from polypropylene straw from shallow seawater of the seashore of Laganas in Zakynthos island, Greece.</title>
        <authorList>
            <person name="Szabo I."/>
            <person name="Al-Omari J."/>
            <person name="Rado J."/>
            <person name="Szerdahelyi G.S."/>
        </authorList>
    </citation>
    <scope>NUCLEOTIDE SEQUENCE [LARGE SCALE GENOMIC DNA]</scope>
    <source>
        <strain evidence="12 13">ZS-1/3</strain>
    </source>
</reference>
<name>A0A7Y3W6V8_9PROT</name>
<evidence type="ECO:0000256" key="7">
    <source>
        <dbReference type="ARBA" id="ARBA00022898"/>
    </source>
</evidence>
<sequence>MTRLYLDHNATSPLRPQCRDAMLDAMSAPRNASSVHAEGRAAKQLVERARKSLSDAISCPPTSVVFTSGGTESDHTGILGFTRGGPKVERIFLSATEHPAVPAAAAKSGLPVEIVPVLSDGTLDLCWLDQRLSNYDPQTEGAFLLCVMLANNETGVIHPVKEAAAIARKAGGYTMVDAVQALFKVPLDFSTLGADMLCLSAHKAGGPVGVGALVVTPGLGFEPLLGGGGQEENRRAGTHNIPAIVGFGALAEVAKPSEYEALAAIRDQIEAGLPDGATVHGASAARLPNTTCLTAPGFKSETQVMSMDLGGIAVSAGSACSSGKMKKSSVLGAMGVPEDETATSLRISLGWDTPPDAAERVLATWIPEYKRISSRAA</sequence>
<dbReference type="GO" id="GO:0051536">
    <property type="term" value="F:iron-sulfur cluster binding"/>
    <property type="evidence" value="ECO:0007669"/>
    <property type="project" value="UniProtKB-KW"/>
</dbReference>
<evidence type="ECO:0000256" key="1">
    <source>
        <dbReference type="ARBA" id="ARBA00001933"/>
    </source>
</evidence>
<evidence type="ECO:0000256" key="10">
    <source>
        <dbReference type="ARBA" id="ARBA00050776"/>
    </source>
</evidence>